<evidence type="ECO:0000313" key="2">
    <source>
        <dbReference type="Proteomes" id="UP001153332"/>
    </source>
</evidence>
<evidence type="ECO:0000313" key="1">
    <source>
        <dbReference type="EMBL" id="KAJ8127773.1"/>
    </source>
</evidence>
<keyword evidence="2" id="KW-1185">Reference proteome</keyword>
<accession>A0ACC2JJR3</accession>
<comment type="caution">
    <text evidence="1">The sequence shown here is derived from an EMBL/GenBank/DDBJ whole genome shotgun (WGS) entry which is preliminary data.</text>
</comment>
<proteinExistence type="predicted"/>
<organism evidence="1 2">
    <name type="scientific">Lasiodiplodia mahajangana</name>
    <dbReference type="NCBI Taxonomy" id="1108764"/>
    <lineage>
        <taxon>Eukaryota</taxon>
        <taxon>Fungi</taxon>
        <taxon>Dikarya</taxon>
        <taxon>Ascomycota</taxon>
        <taxon>Pezizomycotina</taxon>
        <taxon>Dothideomycetes</taxon>
        <taxon>Dothideomycetes incertae sedis</taxon>
        <taxon>Botryosphaeriales</taxon>
        <taxon>Botryosphaeriaceae</taxon>
        <taxon>Lasiodiplodia</taxon>
    </lineage>
</organism>
<sequence length="365" mass="39314">MHASTYSLKDGGREKGESGERNQKIWSRQPTSFLRSRPSSSDVTQSSGGSALADGERNGCSAYSTASSITFRVRGQRRRGQQKGQSVDGKSREMRMGAEMGDHASTVALSWASPGGQESKSQLHGRDHVTPLINKQPAVSSDEQTKRTHVDRTKSQSCKGENLCSWLYGTYLATGCWFVGRTGTAPIGQPDDGATTAGLIGFDARAGGSYKKRQSEPRTANREPQSVQVAKDNVNNAGLANKVDVRLGLALDTLRELEQEGWGVGTSNGPFDLVFIDADKPNNWEYVEYALKFARVGSVIVVDNIARRGKLADVNFAEGQISKDAAGTRKVLENLGKDKRVDVTALQTVGSKGWDGFALAVVVAL</sequence>
<dbReference type="EMBL" id="JAPUUL010001304">
    <property type="protein sequence ID" value="KAJ8127773.1"/>
    <property type="molecule type" value="Genomic_DNA"/>
</dbReference>
<gene>
    <name evidence="1" type="ORF">O1611_g5863</name>
</gene>
<protein>
    <submittedName>
        <fullName evidence="1">Uncharacterized protein</fullName>
    </submittedName>
</protein>
<name>A0ACC2JJR3_9PEZI</name>
<dbReference type="Proteomes" id="UP001153332">
    <property type="component" value="Unassembled WGS sequence"/>
</dbReference>
<reference evidence="1" key="1">
    <citation type="submission" date="2022-12" db="EMBL/GenBank/DDBJ databases">
        <title>Genome Sequence of Lasiodiplodia mahajangana.</title>
        <authorList>
            <person name="Buettner E."/>
        </authorList>
    </citation>
    <scope>NUCLEOTIDE SEQUENCE</scope>
    <source>
        <strain evidence="1">VT137</strain>
    </source>
</reference>